<keyword evidence="7" id="KW-1185">Reference proteome</keyword>
<dbReference type="Proteomes" id="UP001199816">
    <property type="component" value="Unassembled WGS sequence"/>
</dbReference>
<evidence type="ECO:0000256" key="1">
    <source>
        <dbReference type="ARBA" id="ARBA00009865"/>
    </source>
</evidence>
<gene>
    <name evidence="6" type="ORF">LQ567_22385</name>
</gene>
<sequence length="318" mass="36786">MYKKKWIIGLCLLSIQLVKAQGQKIEVPQIAGAWVHIFDPADTRAKDSSWYTNDHCFVKAADGSWHAFGIIHHLPVAPWKETRFFHITARSLTQAHWADKGYAMTAEPGVERVLWAPHIVKERGRYHLFYNTGNMQENAPNYASWGQLRLATGTNLYQWERHALNPLFSDAGHARDSYIMKHKGVYYYYYTRTFSETDLRSVVAVRTGPDMYHWSGPQIAHTQPYRVDWGGDAESPFVVKKGGLFYLFICRAMTEYNRTDVYWSADPLHFPNENFVGTLPVHAAEVIYDKKEGWFISNTGWDKKGLYLAPLKWESKEK</sequence>
<dbReference type="InterPro" id="IPR023296">
    <property type="entry name" value="Glyco_hydro_beta-prop_sf"/>
</dbReference>
<evidence type="ECO:0000313" key="7">
    <source>
        <dbReference type="Proteomes" id="UP001199816"/>
    </source>
</evidence>
<evidence type="ECO:0000256" key="5">
    <source>
        <dbReference type="SAM" id="SignalP"/>
    </source>
</evidence>
<keyword evidence="5" id="KW-0732">Signal</keyword>
<evidence type="ECO:0000256" key="3">
    <source>
        <dbReference type="ARBA" id="ARBA00023295"/>
    </source>
</evidence>
<evidence type="ECO:0000256" key="4">
    <source>
        <dbReference type="RuleBase" id="RU361187"/>
    </source>
</evidence>
<dbReference type="Pfam" id="PF04616">
    <property type="entry name" value="Glyco_hydro_43"/>
    <property type="match status" value="1"/>
</dbReference>
<feature type="signal peptide" evidence="5">
    <location>
        <begin position="1"/>
        <end position="20"/>
    </location>
</feature>
<dbReference type="InterPro" id="IPR006710">
    <property type="entry name" value="Glyco_hydro_43"/>
</dbReference>
<dbReference type="SUPFAM" id="SSF75005">
    <property type="entry name" value="Arabinanase/levansucrase/invertase"/>
    <property type="match status" value="1"/>
</dbReference>
<evidence type="ECO:0000256" key="2">
    <source>
        <dbReference type="ARBA" id="ARBA00022801"/>
    </source>
</evidence>
<keyword evidence="3 4" id="KW-0326">Glycosidase</keyword>
<dbReference type="RefSeq" id="WP_231008073.1">
    <property type="nucleotide sequence ID" value="NZ_JAJNEC010000007.1"/>
</dbReference>
<organism evidence="6 7">
    <name type="scientific">Niabella pedocola</name>
    <dbReference type="NCBI Taxonomy" id="1752077"/>
    <lineage>
        <taxon>Bacteria</taxon>
        <taxon>Pseudomonadati</taxon>
        <taxon>Bacteroidota</taxon>
        <taxon>Chitinophagia</taxon>
        <taxon>Chitinophagales</taxon>
        <taxon>Chitinophagaceae</taxon>
        <taxon>Niabella</taxon>
    </lineage>
</organism>
<proteinExistence type="inferred from homology"/>
<keyword evidence="2 4" id="KW-0378">Hydrolase</keyword>
<accession>A0ABS8PWW6</accession>
<dbReference type="EMBL" id="JAJNEC010000007">
    <property type="protein sequence ID" value="MCD2425549.1"/>
    <property type="molecule type" value="Genomic_DNA"/>
</dbReference>
<name>A0ABS8PWW6_9BACT</name>
<feature type="chain" id="PRO_5045445099" evidence="5">
    <location>
        <begin position="21"/>
        <end position="318"/>
    </location>
</feature>
<reference evidence="6 7" key="1">
    <citation type="submission" date="2021-11" db="EMBL/GenBank/DDBJ databases">
        <title>Genomic of Niabella pedocola.</title>
        <authorList>
            <person name="Wu T."/>
        </authorList>
    </citation>
    <scope>NUCLEOTIDE SEQUENCE [LARGE SCALE GENOMIC DNA]</scope>
    <source>
        <strain evidence="6 7">JCM 31011</strain>
    </source>
</reference>
<protein>
    <submittedName>
        <fullName evidence="6">Family 43 glycosylhydrolase</fullName>
    </submittedName>
</protein>
<comment type="similarity">
    <text evidence="1 4">Belongs to the glycosyl hydrolase 43 family.</text>
</comment>
<dbReference type="Gene3D" id="2.115.10.20">
    <property type="entry name" value="Glycosyl hydrolase domain, family 43"/>
    <property type="match status" value="1"/>
</dbReference>
<comment type="caution">
    <text evidence="6">The sequence shown here is derived from an EMBL/GenBank/DDBJ whole genome shotgun (WGS) entry which is preliminary data.</text>
</comment>
<evidence type="ECO:0000313" key="6">
    <source>
        <dbReference type="EMBL" id="MCD2425549.1"/>
    </source>
</evidence>